<evidence type="ECO:0000313" key="2">
    <source>
        <dbReference type="Proteomes" id="UP000663833"/>
    </source>
</evidence>
<protein>
    <submittedName>
        <fullName evidence="1">Uncharacterized protein</fullName>
    </submittedName>
</protein>
<gene>
    <name evidence="1" type="ORF">LUA448_LOCUS9787</name>
</gene>
<organism evidence="1 2">
    <name type="scientific">Rotaria socialis</name>
    <dbReference type="NCBI Taxonomy" id="392032"/>
    <lineage>
        <taxon>Eukaryota</taxon>
        <taxon>Metazoa</taxon>
        <taxon>Spiralia</taxon>
        <taxon>Gnathifera</taxon>
        <taxon>Rotifera</taxon>
        <taxon>Eurotatoria</taxon>
        <taxon>Bdelloidea</taxon>
        <taxon>Philodinida</taxon>
        <taxon>Philodinidae</taxon>
        <taxon>Rotaria</taxon>
    </lineage>
</organism>
<name>A0A817TPY6_9BILA</name>
<dbReference type="AlphaFoldDB" id="A0A817TPY6"/>
<proteinExistence type="predicted"/>
<reference evidence="1" key="1">
    <citation type="submission" date="2021-02" db="EMBL/GenBank/DDBJ databases">
        <authorList>
            <person name="Nowell W R."/>
        </authorList>
    </citation>
    <scope>NUCLEOTIDE SEQUENCE</scope>
</reference>
<sequence>MRKKQLNIFEDLTIFEQRILCHTLPKTFDGIPIATYQNLFENEANKIMQELKRRKLNDQLNNYELGLQHYEDLYQTKLKIFESKLIDISLNHQYTQADILMTLLKCYLSHYTNRLYAKFVTKKCESILKTGNYILRETDKSGIFHVGHSHSADYEKKAEAYRQKTGAYIELDSNPS</sequence>
<accession>A0A817TPY6</accession>
<evidence type="ECO:0000313" key="1">
    <source>
        <dbReference type="EMBL" id="CAF3319408.1"/>
    </source>
</evidence>
<dbReference type="Proteomes" id="UP000663833">
    <property type="component" value="Unassembled WGS sequence"/>
</dbReference>
<dbReference type="EMBL" id="CAJNYD010001121">
    <property type="protein sequence ID" value="CAF3319408.1"/>
    <property type="molecule type" value="Genomic_DNA"/>
</dbReference>
<comment type="caution">
    <text evidence="1">The sequence shown here is derived from an EMBL/GenBank/DDBJ whole genome shotgun (WGS) entry which is preliminary data.</text>
</comment>